<organism evidence="11 12">
    <name type="scientific">Streptococcus merionis</name>
    <dbReference type="NCBI Taxonomy" id="400065"/>
    <lineage>
        <taxon>Bacteria</taxon>
        <taxon>Bacillati</taxon>
        <taxon>Bacillota</taxon>
        <taxon>Bacilli</taxon>
        <taxon>Lactobacillales</taxon>
        <taxon>Streptococcaceae</taxon>
        <taxon>Streptococcus</taxon>
    </lineage>
</organism>
<dbReference type="Pfam" id="PF05649">
    <property type="entry name" value="Peptidase_M13_N"/>
    <property type="match status" value="1"/>
</dbReference>
<dbReference type="PROSITE" id="PS51885">
    <property type="entry name" value="NEPRILYSIN"/>
    <property type="match status" value="1"/>
</dbReference>
<dbReference type="RefSeq" id="WP_018374264.1">
    <property type="nucleotide sequence ID" value="NZ_LT906439.1"/>
</dbReference>
<evidence type="ECO:0000259" key="10">
    <source>
        <dbReference type="Pfam" id="PF05649"/>
    </source>
</evidence>
<dbReference type="SUPFAM" id="SSF55486">
    <property type="entry name" value="Metalloproteases ('zincins'), catalytic domain"/>
    <property type="match status" value="1"/>
</dbReference>
<keyword evidence="4" id="KW-0479">Metal-binding</keyword>
<dbReference type="PANTHER" id="PTHR11733:SF167">
    <property type="entry name" value="FI17812P1-RELATED"/>
    <property type="match status" value="1"/>
</dbReference>
<dbReference type="InterPro" id="IPR000718">
    <property type="entry name" value="Peptidase_M13"/>
</dbReference>
<keyword evidence="6" id="KW-0862">Zinc</keyword>
<dbReference type="eggNOG" id="COG3590">
    <property type="taxonomic scope" value="Bacteria"/>
</dbReference>
<keyword evidence="12" id="KW-1185">Reference proteome</keyword>
<dbReference type="Pfam" id="PF01431">
    <property type="entry name" value="Peptidase_M13"/>
    <property type="match status" value="1"/>
</dbReference>
<dbReference type="GO" id="GO:0004222">
    <property type="term" value="F:metalloendopeptidase activity"/>
    <property type="evidence" value="ECO:0007669"/>
    <property type="project" value="InterPro"/>
</dbReference>
<feature type="chain" id="PRO_5038397816" evidence="8">
    <location>
        <begin position="21"/>
        <end position="663"/>
    </location>
</feature>
<evidence type="ECO:0000256" key="4">
    <source>
        <dbReference type="ARBA" id="ARBA00022723"/>
    </source>
</evidence>
<name>A0A239SVH9_9STRE</name>
<dbReference type="Gene3D" id="1.10.1380.10">
    <property type="entry name" value="Neutral endopeptidase , domain2"/>
    <property type="match status" value="1"/>
</dbReference>
<feature type="domain" description="Peptidase M13 C-terminal" evidence="9">
    <location>
        <begin position="470"/>
        <end position="660"/>
    </location>
</feature>
<dbReference type="GO" id="GO:0046872">
    <property type="term" value="F:metal ion binding"/>
    <property type="evidence" value="ECO:0007669"/>
    <property type="project" value="UniProtKB-KW"/>
</dbReference>
<dbReference type="Gene3D" id="3.40.390.10">
    <property type="entry name" value="Collagenase (Catalytic Domain)"/>
    <property type="match status" value="1"/>
</dbReference>
<keyword evidence="8" id="KW-0732">Signal</keyword>
<evidence type="ECO:0000313" key="12">
    <source>
        <dbReference type="Proteomes" id="UP000215185"/>
    </source>
</evidence>
<dbReference type="InterPro" id="IPR024079">
    <property type="entry name" value="MetalloPept_cat_dom_sf"/>
</dbReference>
<gene>
    <name evidence="11" type="primary">pepO_1</name>
    <name evidence="11" type="ORF">SAMEA4412692_01424</name>
</gene>
<comment type="cofactor">
    <cofactor evidence="1">
        <name>Zn(2+)</name>
        <dbReference type="ChEBI" id="CHEBI:29105"/>
    </cofactor>
</comment>
<evidence type="ECO:0000313" key="11">
    <source>
        <dbReference type="EMBL" id="SNU89269.1"/>
    </source>
</evidence>
<evidence type="ECO:0000256" key="3">
    <source>
        <dbReference type="ARBA" id="ARBA00022670"/>
    </source>
</evidence>
<keyword evidence="3" id="KW-0645">Protease</keyword>
<dbReference type="GO" id="GO:0016485">
    <property type="term" value="P:protein processing"/>
    <property type="evidence" value="ECO:0007669"/>
    <property type="project" value="TreeGrafter"/>
</dbReference>
<dbReference type="PANTHER" id="PTHR11733">
    <property type="entry name" value="ZINC METALLOPROTEASE FAMILY M13 NEPRILYSIN-RELATED"/>
    <property type="match status" value="1"/>
</dbReference>
<dbReference type="EMBL" id="LT906439">
    <property type="protein sequence ID" value="SNU89269.1"/>
    <property type="molecule type" value="Genomic_DNA"/>
</dbReference>
<protein>
    <submittedName>
        <fullName evidence="11">Metalloendopeptidase</fullName>
        <ecNumber evidence="11">3.4.24.-</ecNumber>
    </submittedName>
</protein>
<dbReference type="OrthoDB" id="9775677at2"/>
<evidence type="ECO:0000256" key="7">
    <source>
        <dbReference type="ARBA" id="ARBA00023049"/>
    </source>
</evidence>
<feature type="domain" description="Peptidase M13 N-terminal" evidence="10">
    <location>
        <begin position="40"/>
        <end position="416"/>
    </location>
</feature>
<feature type="signal peptide" evidence="8">
    <location>
        <begin position="1"/>
        <end position="20"/>
    </location>
</feature>
<dbReference type="STRING" id="1123308.GCA_000380085_01726"/>
<dbReference type="PRINTS" id="PR00786">
    <property type="entry name" value="NEPRILYSIN"/>
</dbReference>
<dbReference type="CDD" id="cd08662">
    <property type="entry name" value="M13"/>
    <property type="match status" value="1"/>
</dbReference>
<comment type="similarity">
    <text evidence="2">Belongs to the peptidase M13 family.</text>
</comment>
<proteinExistence type="inferred from homology"/>
<dbReference type="Proteomes" id="UP000215185">
    <property type="component" value="Chromosome 1"/>
</dbReference>
<dbReference type="EC" id="3.4.24.-" evidence="11"/>
<keyword evidence="7" id="KW-0482">Metalloprotease</keyword>
<evidence type="ECO:0000256" key="2">
    <source>
        <dbReference type="ARBA" id="ARBA00007357"/>
    </source>
</evidence>
<dbReference type="KEGG" id="smen:SAMEA4412692_1424"/>
<reference evidence="11 12" key="1">
    <citation type="submission" date="2017-06" db="EMBL/GenBank/DDBJ databases">
        <authorList>
            <consortium name="Pathogen Informatics"/>
        </authorList>
    </citation>
    <scope>NUCLEOTIDE SEQUENCE [LARGE SCALE GENOMIC DNA]</scope>
    <source>
        <strain evidence="11 12">NCTC13788</strain>
    </source>
</reference>
<dbReference type="InterPro" id="IPR018497">
    <property type="entry name" value="Peptidase_M13_C"/>
</dbReference>
<dbReference type="AlphaFoldDB" id="A0A239SVH9"/>
<evidence type="ECO:0000259" key="9">
    <source>
        <dbReference type="Pfam" id="PF01431"/>
    </source>
</evidence>
<sequence>MKTRKIAKLMALLVSSGALLLTACQSGQTTSVDKNATVSSNFYQAINKEWLEKAEIPSDMPATDAFSEVQESIDDALKSDLAQLASGKKSSDVEGVPEMLQFYQLVNDFDRREKEGLEPVKAYIDQLKNLKSLEDLVNKAPDMVLQNTTLPFALGVGQNLEDTSSRIIELSSPSTILPDVSYYDDKETKEQILELYKSTSLKVLSLMGYKEKEAEKMIDQAIAFDALLVPYVPSSEELADIESQHNIRTAADLKAYSKTIDFASLANGLVGQELDRFNVGTPAYFEHFDEIVNEDNFELLKSWIVVNELLSSASYLTEELRLASAEYSLTLNGIKEAPSKEEAAYQMTMRLYSDVMSVYYGQNYFGNEAKEDVTSMIENIIEIYRERLSKNDWLSKETVEKAIEKLNAMTYYVGYPEDVSEEIHLMTVDESKSLFENLMALTKRSIQESFKDFSEPIDKTEWFAESFVINAFYDPTSNSIVFPAAILQAPMYSKDQTMEENMGGIGAVIGHEITHAFDDNGALFDKEGNLNNWWTKKDFAAFEEKTQAVIDQWDGIEIYGGKVNGALTVGENIADAGGLSASLEALQTAKSDADLTKFFESWAKVWRIKATEEYSRLLLLDTHAPNELRVNVQLKNMDAFYETYDIKEGDNMYLPPKDRVSVW</sequence>
<evidence type="ECO:0000256" key="1">
    <source>
        <dbReference type="ARBA" id="ARBA00001947"/>
    </source>
</evidence>
<dbReference type="GO" id="GO:0005886">
    <property type="term" value="C:plasma membrane"/>
    <property type="evidence" value="ECO:0007669"/>
    <property type="project" value="TreeGrafter"/>
</dbReference>
<dbReference type="InterPro" id="IPR042089">
    <property type="entry name" value="Peptidase_M13_dom_2"/>
</dbReference>
<dbReference type="InterPro" id="IPR008753">
    <property type="entry name" value="Peptidase_M13_N"/>
</dbReference>
<evidence type="ECO:0000256" key="6">
    <source>
        <dbReference type="ARBA" id="ARBA00022833"/>
    </source>
</evidence>
<accession>A0A239SVH9</accession>
<dbReference type="PROSITE" id="PS51257">
    <property type="entry name" value="PROKAR_LIPOPROTEIN"/>
    <property type="match status" value="1"/>
</dbReference>
<keyword evidence="5 11" id="KW-0378">Hydrolase</keyword>
<evidence type="ECO:0000256" key="5">
    <source>
        <dbReference type="ARBA" id="ARBA00022801"/>
    </source>
</evidence>
<evidence type="ECO:0000256" key="8">
    <source>
        <dbReference type="SAM" id="SignalP"/>
    </source>
</evidence>